<dbReference type="OrthoDB" id="9789113at2"/>
<keyword evidence="1" id="KW-0812">Transmembrane</keyword>
<reference evidence="3 4" key="1">
    <citation type="submission" date="2012-09" db="EMBL/GenBank/DDBJ databases">
        <title>Genome Sequence of Bacillus sp. DW5-4.</title>
        <authorList>
            <person name="Lai Q."/>
            <person name="Liu Y."/>
            <person name="Shao Z."/>
        </authorList>
    </citation>
    <scope>NUCLEOTIDE SEQUENCE [LARGE SCALE GENOMIC DNA]</scope>
    <source>
        <strain evidence="3 4">DW5-4</strain>
    </source>
</reference>
<evidence type="ECO:0000313" key="4">
    <source>
        <dbReference type="Proteomes" id="UP000028091"/>
    </source>
</evidence>
<gene>
    <name evidence="3" type="ORF">BA70_10825</name>
</gene>
<dbReference type="GO" id="GO:0050380">
    <property type="term" value="F:undecaprenyl-diphosphatase activity"/>
    <property type="evidence" value="ECO:0007669"/>
    <property type="project" value="InterPro"/>
</dbReference>
<dbReference type="Pfam" id="PF01569">
    <property type="entry name" value="PAP2"/>
    <property type="match status" value="1"/>
</dbReference>
<dbReference type="InterPro" id="IPR000326">
    <property type="entry name" value="PAP2/HPO"/>
</dbReference>
<dbReference type="GO" id="GO:0005886">
    <property type="term" value="C:plasma membrane"/>
    <property type="evidence" value="ECO:0007669"/>
    <property type="project" value="InterPro"/>
</dbReference>
<dbReference type="Proteomes" id="UP000028091">
    <property type="component" value="Unassembled WGS sequence"/>
</dbReference>
<evidence type="ECO:0000313" key="3">
    <source>
        <dbReference type="EMBL" id="KEP27616.1"/>
    </source>
</evidence>
<dbReference type="InterPro" id="IPR036938">
    <property type="entry name" value="PAP2/HPO_sf"/>
</dbReference>
<feature type="transmembrane region" description="Helical" evidence="1">
    <location>
        <begin position="143"/>
        <end position="163"/>
    </location>
</feature>
<name>A0A081LEE0_9BACI</name>
<evidence type="ECO:0000256" key="1">
    <source>
        <dbReference type="SAM" id="Phobius"/>
    </source>
</evidence>
<dbReference type="PANTHER" id="PTHR14969">
    <property type="entry name" value="SPHINGOSINE-1-PHOSPHATE PHOSPHOHYDROLASE"/>
    <property type="match status" value="1"/>
</dbReference>
<dbReference type="EMBL" id="JOTP01000003">
    <property type="protein sequence ID" value="KEP27616.1"/>
    <property type="molecule type" value="Genomic_DNA"/>
</dbReference>
<feature type="domain" description="Phosphatidic acid phosphatase type 2/haloperoxidase" evidence="2">
    <location>
        <begin position="49"/>
        <end position="160"/>
    </location>
</feature>
<feature type="transmembrane region" description="Helical" evidence="1">
    <location>
        <begin position="22"/>
        <end position="45"/>
    </location>
</feature>
<keyword evidence="1" id="KW-0472">Membrane</keyword>
<sequence>MNYELFKVIHGMAHHSEFLDQAMIFITKKAILVYALVLLICWFLGNHKFKKHVFFSGVTGIVALIVNFAITLFYYEERPFVAHKVDTLIPHSADASFPSDHTTGALALSLAIRSRNKKLGNILLVFGLLTGFSRIWVGHHYPFDVLGSLVVSIVVVFIMNKLWKFFDAPIDRIVTFYETIMGKIFRRKQKDQGSDLSNS</sequence>
<dbReference type="SMART" id="SM00014">
    <property type="entry name" value="acidPPc"/>
    <property type="match status" value="1"/>
</dbReference>
<proteinExistence type="predicted"/>
<dbReference type="CDD" id="cd03385">
    <property type="entry name" value="PAP2_BcrC_like"/>
    <property type="match status" value="1"/>
</dbReference>
<keyword evidence="1" id="KW-1133">Transmembrane helix</keyword>
<protein>
    <submittedName>
        <fullName evidence="3">UDP-diphosphatase</fullName>
    </submittedName>
</protein>
<accession>A0A081LEE0</accession>
<organism evidence="3 4">
    <name type="scientific">Bacillus zhangzhouensis</name>
    <dbReference type="NCBI Taxonomy" id="1178540"/>
    <lineage>
        <taxon>Bacteria</taxon>
        <taxon>Bacillati</taxon>
        <taxon>Bacillota</taxon>
        <taxon>Bacilli</taxon>
        <taxon>Bacillales</taxon>
        <taxon>Bacillaceae</taxon>
        <taxon>Bacillus</taxon>
    </lineage>
</organism>
<evidence type="ECO:0000259" key="2">
    <source>
        <dbReference type="SMART" id="SM00014"/>
    </source>
</evidence>
<dbReference type="Gene3D" id="1.20.144.10">
    <property type="entry name" value="Phosphatidic acid phosphatase type 2/haloperoxidase"/>
    <property type="match status" value="1"/>
</dbReference>
<dbReference type="RefSeq" id="WP_034318388.1">
    <property type="nucleotide sequence ID" value="NZ_JAVIKA010000001.1"/>
</dbReference>
<comment type="caution">
    <text evidence="3">The sequence shown here is derived from an EMBL/GenBank/DDBJ whole genome shotgun (WGS) entry which is preliminary data.</text>
</comment>
<dbReference type="eggNOG" id="COG0671">
    <property type="taxonomic scope" value="Bacteria"/>
</dbReference>
<dbReference type="AlphaFoldDB" id="A0A081LEE0"/>
<dbReference type="PANTHER" id="PTHR14969:SF58">
    <property type="entry name" value="UNDECAPRENYL-DIPHOSPHATASE BCRC"/>
    <property type="match status" value="1"/>
</dbReference>
<dbReference type="SUPFAM" id="SSF48317">
    <property type="entry name" value="Acid phosphatase/Vanadium-dependent haloperoxidase"/>
    <property type="match status" value="1"/>
</dbReference>
<feature type="transmembrane region" description="Helical" evidence="1">
    <location>
        <begin position="52"/>
        <end position="75"/>
    </location>
</feature>
<dbReference type="InterPro" id="IPR033879">
    <property type="entry name" value="UPP_Pase"/>
</dbReference>
<feature type="transmembrane region" description="Helical" evidence="1">
    <location>
        <begin position="119"/>
        <end position="137"/>
    </location>
</feature>
<keyword evidence="4" id="KW-1185">Reference proteome</keyword>